<reference evidence="2" key="1">
    <citation type="submission" date="2021-03" db="EMBL/GenBank/DDBJ databases">
        <title>Draft genome sequence of rust myrtle Austropuccinia psidii MF-1, a brazilian biotype.</title>
        <authorList>
            <person name="Quecine M.C."/>
            <person name="Pachon D.M.R."/>
            <person name="Bonatelli M.L."/>
            <person name="Correr F.H."/>
            <person name="Franceschini L.M."/>
            <person name="Leite T.F."/>
            <person name="Margarido G.R.A."/>
            <person name="Almeida C.A."/>
            <person name="Ferrarezi J.A."/>
            <person name="Labate C.A."/>
        </authorList>
    </citation>
    <scope>NUCLEOTIDE SEQUENCE</scope>
    <source>
        <strain evidence="2">MF-1</strain>
    </source>
</reference>
<evidence type="ECO:0000313" key="2">
    <source>
        <dbReference type="EMBL" id="MBW0498715.1"/>
    </source>
</evidence>
<dbReference type="AlphaFoldDB" id="A0A9Q3HE50"/>
<protein>
    <submittedName>
        <fullName evidence="2">Uncharacterized protein</fullName>
    </submittedName>
</protein>
<proteinExistence type="predicted"/>
<comment type="caution">
    <text evidence="2">The sequence shown here is derived from an EMBL/GenBank/DDBJ whole genome shotgun (WGS) entry which is preliminary data.</text>
</comment>
<organism evidence="2 3">
    <name type="scientific">Austropuccinia psidii MF-1</name>
    <dbReference type="NCBI Taxonomy" id="1389203"/>
    <lineage>
        <taxon>Eukaryota</taxon>
        <taxon>Fungi</taxon>
        <taxon>Dikarya</taxon>
        <taxon>Basidiomycota</taxon>
        <taxon>Pucciniomycotina</taxon>
        <taxon>Pucciniomycetes</taxon>
        <taxon>Pucciniales</taxon>
        <taxon>Sphaerophragmiaceae</taxon>
        <taxon>Austropuccinia</taxon>
    </lineage>
</organism>
<gene>
    <name evidence="2" type="ORF">O181_038430</name>
</gene>
<evidence type="ECO:0000313" key="3">
    <source>
        <dbReference type="Proteomes" id="UP000765509"/>
    </source>
</evidence>
<dbReference type="EMBL" id="AVOT02014867">
    <property type="protein sequence ID" value="MBW0498715.1"/>
    <property type="molecule type" value="Genomic_DNA"/>
</dbReference>
<name>A0A9Q3HE50_9BASI</name>
<evidence type="ECO:0000256" key="1">
    <source>
        <dbReference type="SAM" id="MobiDB-lite"/>
    </source>
</evidence>
<dbReference type="OrthoDB" id="2502668at2759"/>
<sequence>MNLSVVPSFSRFSSINASVILRTSLINQLSAPGQQFRLKRDLRLDRLEKICSYSYKASDQVPNWLKELEIRQTGRAKTSQEKNSESGNNGKGKQADDGEEVMIYVAKLKDNWRGSPTRVGLSLIGFMILSGYVAQQVRHYGAGPVWPDSKDWSWTNFELKPWSDWTRLVVSAGIITLSTYKSIGFILTLSHTVRRISFKLKQPLKNDHRHRRSFRQPAIDSNTKLTLYSIGSQDLFYPLNRLFPPLIIRPSELWCFGRLTDRMNVKAQKIGEKVVKGGLIPLKPIEGGLATQLPIDGTWGNFNHDLTPDQIKAMLEDSFEYLELKDPMIHYHIGFDPRQTIKFNINVLLSYLNHFRRKLSRN</sequence>
<accession>A0A9Q3HE50</accession>
<keyword evidence="3" id="KW-1185">Reference proteome</keyword>
<dbReference type="Proteomes" id="UP000765509">
    <property type="component" value="Unassembled WGS sequence"/>
</dbReference>
<feature type="region of interest" description="Disordered" evidence="1">
    <location>
        <begin position="75"/>
        <end position="95"/>
    </location>
</feature>
<feature type="compositionally biased region" description="Basic and acidic residues" evidence="1">
    <location>
        <begin position="75"/>
        <end position="84"/>
    </location>
</feature>